<accession>A0A6J6PA23</accession>
<dbReference type="Pfam" id="PF01261">
    <property type="entry name" value="AP_endonuc_2"/>
    <property type="match status" value="1"/>
</dbReference>
<reference evidence="2" key="1">
    <citation type="submission" date="2020-05" db="EMBL/GenBank/DDBJ databases">
        <authorList>
            <person name="Chiriac C."/>
            <person name="Salcher M."/>
            <person name="Ghai R."/>
            <person name="Kavagutti S V."/>
        </authorList>
    </citation>
    <scope>NUCLEOTIDE SEQUENCE</scope>
</reference>
<organism evidence="2">
    <name type="scientific">freshwater metagenome</name>
    <dbReference type="NCBI Taxonomy" id="449393"/>
    <lineage>
        <taxon>unclassified sequences</taxon>
        <taxon>metagenomes</taxon>
        <taxon>ecological metagenomes</taxon>
    </lineage>
</organism>
<dbReference type="InterPro" id="IPR036237">
    <property type="entry name" value="Xyl_isomerase-like_sf"/>
</dbReference>
<dbReference type="Gene3D" id="3.20.20.150">
    <property type="entry name" value="Divalent-metal-dependent TIM barrel enzymes"/>
    <property type="match status" value="1"/>
</dbReference>
<dbReference type="InterPro" id="IPR013022">
    <property type="entry name" value="Xyl_isomerase-like_TIM-brl"/>
</dbReference>
<name>A0A6J6PA23_9ZZZZ</name>
<evidence type="ECO:0000259" key="1">
    <source>
        <dbReference type="Pfam" id="PF01261"/>
    </source>
</evidence>
<sequence length="89" mass="9879">MGSHLSWADPQRGWSFVSTGRGDVDWEMSFRALRKIGYNGPISVEWEDAGMDRLHGAAEAVGFIKSLLWKSPERSFDAAFSVDSAAEEN</sequence>
<protein>
    <submittedName>
        <fullName evidence="2">Unannotated protein</fullName>
    </submittedName>
</protein>
<feature type="domain" description="Xylose isomerase-like TIM barrel" evidence="1">
    <location>
        <begin position="12"/>
        <end position="66"/>
    </location>
</feature>
<evidence type="ECO:0000313" key="2">
    <source>
        <dbReference type="EMBL" id="CAB4695627.1"/>
    </source>
</evidence>
<dbReference type="SUPFAM" id="SSF51658">
    <property type="entry name" value="Xylose isomerase-like"/>
    <property type="match status" value="1"/>
</dbReference>
<dbReference type="AlphaFoldDB" id="A0A6J6PA23"/>
<gene>
    <name evidence="2" type="ORF">UFOPK2370_01228</name>
</gene>
<proteinExistence type="predicted"/>
<dbReference type="EMBL" id="CAEZXK010000061">
    <property type="protein sequence ID" value="CAB4695627.1"/>
    <property type="molecule type" value="Genomic_DNA"/>
</dbReference>